<evidence type="ECO:0000313" key="1">
    <source>
        <dbReference type="EMBL" id="GIY74728.1"/>
    </source>
</evidence>
<name>A0AAV4VXI6_CAEEX</name>
<organism evidence="1 2">
    <name type="scientific">Caerostris extrusa</name>
    <name type="common">Bark spider</name>
    <name type="synonym">Caerostris bankana</name>
    <dbReference type="NCBI Taxonomy" id="172846"/>
    <lineage>
        <taxon>Eukaryota</taxon>
        <taxon>Metazoa</taxon>
        <taxon>Ecdysozoa</taxon>
        <taxon>Arthropoda</taxon>
        <taxon>Chelicerata</taxon>
        <taxon>Arachnida</taxon>
        <taxon>Araneae</taxon>
        <taxon>Araneomorphae</taxon>
        <taxon>Entelegynae</taxon>
        <taxon>Araneoidea</taxon>
        <taxon>Araneidae</taxon>
        <taxon>Caerostris</taxon>
    </lineage>
</organism>
<dbReference type="AlphaFoldDB" id="A0AAV4VXI6"/>
<gene>
    <name evidence="1" type="ORF">CEXT_476471</name>
</gene>
<keyword evidence="2" id="KW-1185">Reference proteome</keyword>
<comment type="caution">
    <text evidence="1">The sequence shown here is derived from an EMBL/GenBank/DDBJ whole genome shotgun (WGS) entry which is preliminary data.</text>
</comment>
<sequence>MWAIRTSRYRPGLKWLTEGLKVPGDGEGGRGRWVSGRQQKANRVWNFDLLLIVDHISLSAHIFWGKKCITEIFRGRKKGSSHGSHVVFRKQFPYFFCPFS</sequence>
<evidence type="ECO:0000313" key="2">
    <source>
        <dbReference type="Proteomes" id="UP001054945"/>
    </source>
</evidence>
<dbReference type="EMBL" id="BPLR01015249">
    <property type="protein sequence ID" value="GIY74728.1"/>
    <property type="molecule type" value="Genomic_DNA"/>
</dbReference>
<dbReference type="Proteomes" id="UP001054945">
    <property type="component" value="Unassembled WGS sequence"/>
</dbReference>
<accession>A0AAV4VXI6</accession>
<reference evidence="1 2" key="1">
    <citation type="submission" date="2021-06" db="EMBL/GenBank/DDBJ databases">
        <title>Caerostris extrusa draft genome.</title>
        <authorList>
            <person name="Kono N."/>
            <person name="Arakawa K."/>
        </authorList>
    </citation>
    <scope>NUCLEOTIDE SEQUENCE [LARGE SCALE GENOMIC DNA]</scope>
</reference>
<proteinExistence type="predicted"/>
<protein>
    <submittedName>
        <fullName evidence="1">Uncharacterized protein</fullName>
    </submittedName>
</protein>